<gene>
    <name evidence="3" type="ORF">EXE57_14785</name>
</gene>
<feature type="transmembrane region" description="Helical" evidence="1">
    <location>
        <begin position="209"/>
        <end position="225"/>
    </location>
</feature>
<feature type="transmembrane region" description="Helical" evidence="1">
    <location>
        <begin position="421"/>
        <end position="437"/>
    </location>
</feature>
<feature type="transmembrane region" description="Helical" evidence="1">
    <location>
        <begin position="67"/>
        <end position="85"/>
    </location>
</feature>
<dbReference type="Proteomes" id="UP000294894">
    <property type="component" value="Chromosome"/>
</dbReference>
<sequence>MSKVSDLALPSAWSLNAALSLAAAVTVLGAAAATLAPWSFAAVAAAVVSVVLMSARQNSMPWILRPVVVLMAPVVVIGFVSGTLLPDVQSVVAKLSIVVTAGMAIGMLLAERGRDWVVSPRPRLAVGLMVVGVAAGLYFFVGAGVPLLADSVEQGRVDAAASGTGYVRLLAYMMIPASIVLICTRHRSAWLLPVCAALVVAGLANRSPILYLVTPCVLVLLNAGNRSRLQIGRYRQLAFGAAIAGMAVAVIGLGAYRIVTQPEFRTFPEYRSDIESGNYAAVGLTAFSHYARVVPSNAELAVSLIDAGELPRQYGATYASLFVTALPGHQDTLDMKLKEASGKEFVGGGIPPTLAGEGYVNFGWPGVLLGGLAMGWLAVRFSRLATVARLTAEERRAGLALYGYVIAWSVGAHVAGFSGASTFPMAGFLALCLLMRWRRASCA</sequence>
<keyword evidence="1" id="KW-0812">Transmembrane</keyword>
<evidence type="ECO:0000256" key="1">
    <source>
        <dbReference type="SAM" id="Phobius"/>
    </source>
</evidence>
<proteinExistence type="predicted"/>
<feature type="chain" id="PRO_5038501119" evidence="2">
    <location>
        <begin position="23"/>
        <end position="443"/>
    </location>
</feature>
<reference evidence="3 4" key="1">
    <citation type="submission" date="2019-03" db="EMBL/GenBank/DDBJ databases">
        <title>Three New Species of Nocardioides, Nocardioides euryhalodurans sp. nov., Nocardioides seonyuensis sp. nov. and Nocardioides eburneoflavus sp. nov., Iolated from Soil.</title>
        <authorList>
            <person name="Roh S.G."/>
            <person name="Lee C."/>
            <person name="Kim M.-K."/>
            <person name="Kim S.B."/>
        </authorList>
    </citation>
    <scope>NUCLEOTIDE SEQUENCE [LARGE SCALE GENOMIC DNA]</scope>
    <source>
        <strain evidence="3 4">MMS17-SY117</strain>
    </source>
</reference>
<feature type="transmembrane region" description="Helical" evidence="1">
    <location>
        <begin position="38"/>
        <end position="55"/>
    </location>
</feature>
<dbReference type="RefSeq" id="WP_135078779.1">
    <property type="nucleotide sequence ID" value="NZ_CP038267.1"/>
</dbReference>
<dbReference type="KEGG" id="noy:EXE57_14785"/>
<name>A0A4P7GNP4_9ACTN</name>
<feature type="transmembrane region" description="Helical" evidence="1">
    <location>
        <begin position="362"/>
        <end position="379"/>
    </location>
</feature>
<keyword evidence="1" id="KW-0472">Membrane</keyword>
<keyword evidence="1" id="KW-1133">Transmembrane helix</keyword>
<feature type="transmembrane region" description="Helical" evidence="1">
    <location>
        <begin position="237"/>
        <end position="259"/>
    </location>
</feature>
<feature type="transmembrane region" description="Helical" evidence="1">
    <location>
        <begin position="12"/>
        <end position="32"/>
    </location>
</feature>
<feature type="transmembrane region" description="Helical" evidence="1">
    <location>
        <begin position="122"/>
        <end position="145"/>
    </location>
</feature>
<dbReference type="AlphaFoldDB" id="A0A4P7GNP4"/>
<evidence type="ECO:0000313" key="3">
    <source>
        <dbReference type="EMBL" id="QBR93391.1"/>
    </source>
</evidence>
<evidence type="ECO:0000256" key="2">
    <source>
        <dbReference type="SAM" id="SignalP"/>
    </source>
</evidence>
<dbReference type="EMBL" id="CP038267">
    <property type="protein sequence ID" value="QBR93391.1"/>
    <property type="molecule type" value="Genomic_DNA"/>
</dbReference>
<feature type="signal peptide" evidence="2">
    <location>
        <begin position="1"/>
        <end position="22"/>
    </location>
</feature>
<feature type="transmembrane region" description="Helical" evidence="1">
    <location>
        <begin position="91"/>
        <end position="110"/>
    </location>
</feature>
<evidence type="ECO:0000313" key="4">
    <source>
        <dbReference type="Proteomes" id="UP000294894"/>
    </source>
</evidence>
<feature type="transmembrane region" description="Helical" evidence="1">
    <location>
        <begin position="188"/>
        <end position="203"/>
    </location>
</feature>
<keyword evidence="2" id="KW-0732">Signal</keyword>
<dbReference type="OrthoDB" id="5198599at2"/>
<protein>
    <submittedName>
        <fullName evidence="3">Oligosaccharide repeat unit polymerase</fullName>
    </submittedName>
</protein>
<feature type="transmembrane region" description="Helical" evidence="1">
    <location>
        <begin position="399"/>
        <end position="415"/>
    </location>
</feature>
<keyword evidence="4" id="KW-1185">Reference proteome</keyword>
<feature type="transmembrane region" description="Helical" evidence="1">
    <location>
        <begin position="165"/>
        <end position="183"/>
    </location>
</feature>
<accession>A0A4P7GNP4</accession>
<organism evidence="3 4">
    <name type="scientific">Nocardioides euryhalodurans</name>
    <dbReference type="NCBI Taxonomy" id="2518370"/>
    <lineage>
        <taxon>Bacteria</taxon>
        <taxon>Bacillati</taxon>
        <taxon>Actinomycetota</taxon>
        <taxon>Actinomycetes</taxon>
        <taxon>Propionibacteriales</taxon>
        <taxon>Nocardioidaceae</taxon>
        <taxon>Nocardioides</taxon>
    </lineage>
</organism>